<evidence type="ECO:0000256" key="1">
    <source>
        <dbReference type="SAM" id="Phobius"/>
    </source>
</evidence>
<keyword evidence="3" id="KW-0614">Plasmid</keyword>
<keyword evidence="2" id="KW-0732">Signal</keyword>
<gene>
    <name evidence="3" type="ORF">BT246_65370</name>
</gene>
<dbReference type="Proteomes" id="UP000092743">
    <property type="component" value="Plasmid p142098"/>
</dbReference>
<dbReference type="SUPFAM" id="SSF58100">
    <property type="entry name" value="Bacterial hemolysins"/>
    <property type="match status" value="1"/>
</dbReference>
<feature type="signal peptide" evidence="2">
    <location>
        <begin position="1"/>
        <end position="23"/>
    </location>
</feature>
<geneLocation type="plasmid" evidence="3 4">
    <name>p142098</name>
</geneLocation>
<dbReference type="EMBL" id="CP015352">
    <property type="protein sequence ID" value="ANS51829.1"/>
    <property type="molecule type" value="Genomic_DNA"/>
</dbReference>
<dbReference type="Pfam" id="PF05791">
    <property type="entry name" value="Bacillus_HBL"/>
    <property type="match status" value="1"/>
</dbReference>
<dbReference type="InterPro" id="IPR008414">
    <property type="entry name" value="HBL"/>
</dbReference>
<organism evidence="3 4">
    <name type="scientific">Bacillus thuringiensis</name>
    <dbReference type="NCBI Taxonomy" id="1428"/>
    <lineage>
        <taxon>Bacteria</taxon>
        <taxon>Bacillati</taxon>
        <taxon>Bacillota</taxon>
        <taxon>Bacilli</taxon>
        <taxon>Bacillales</taxon>
        <taxon>Bacillaceae</taxon>
        <taxon>Bacillus</taxon>
        <taxon>Bacillus cereus group</taxon>
    </lineage>
</organism>
<dbReference type="RefSeq" id="WP_065486371.1">
    <property type="nucleotide sequence ID" value="NZ_CP015352.1"/>
</dbReference>
<proteinExistence type="predicted"/>
<protein>
    <submittedName>
        <fullName evidence="3">Hemolysin BL lytic component L1</fullName>
    </submittedName>
</protein>
<sequence length="400" mass="44159">MKKIPYKVLTVATLLTIATASNAQILHTFAQEQVVQEQAYKESNSELGPGKISETLEQTQLNMTAMDIYAATVSKQPDIDLSNVPLEAKELKLVDKIHTDQKSARDHATYWDRTAKPELQGTAQMIVNFDTEFNNYYQSLVDAVEKKDVPKIRKDLNDLRETLTDNSNDVDRIIKMLKDFRENLYQDTTAFKNDVYGVDGNEGLHAILAGKNALIPQLKEQINQLHTTQQKHFHNMLAWGISGGVGTVLLIGGTVAIVVTGGMAMPYVLGTAIALEAGLGAAATIEVTKNLNAYNSISTKIKELNAQADSTTSAAIALENGVMTLNDLCEKIDQAIIALTKMKEHWDMMGSDYKVLIEQLDFIQPSKLSMLLENLETAKDEWNDISKKAELVANGLSTKN</sequence>
<keyword evidence="1" id="KW-1133">Transmembrane helix</keyword>
<feature type="transmembrane region" description="Helical" evidence="1">
    <location>
        <begin position="236"/>
        <end position="259"/>
    </location>
</feature>
<name>A0A9W3SI98_BACTU</name>
<accession>A0A9W3SI98</accession>
<dbReference type="AlphaFoldDB" id="A0A9W3SI98"/>
<dbReference type="CDD" id="cd22653">
    <property type="entry name" value="ClyA_HblB-like"/>
    <property type="match status" value="1"/>
</dbReference>
<keyword evidence="1" id="KW-0812">Transmembrane</keyword>
<reference evidence="3 4" key="1">
    <citation type="submission" date="2016-04" db="EMBL/GenBank/DDBJ databases">
        <title>High quality genome of the nematocidal Bacillus thuringiensis MYBT18246.</title>
        <authorList>
            <person name="Hollensteiner J."/>
            <person name="Poehlein A."/>
            <person name="Sproeer C."/>
            <person name="Bunk B."/>
            <person name="Rosenstiel P."/>
            <person name="Schulenburg H."/>
            <person name="Liesegang H."/>
        </authorList>
    </citation>
    <scope>NUCLEOTIDE SEQUENCE [LARGE SCALE GENOMIC DNA]</scope>
    <source>
        <strain evidence="3 4">MYBT18246</strain>
        <plasmid evidence="3 4">p142098</plasmid>
    </source>
</reference>
<dbReference type="InterPro" id="IPR052785">
    <property type="entry name" value="Enterotoxin_cmpnt"/>
</dbReference>
<feature type="chain" id="PRO_5040843288" evidence="2">
    <location>
        <begin position="24"/>
        <end position="400"/>
    </location>
</feature>
<dbReference type="Gene3D" id="1.20.1170.10">
    <property type="match status" value="1"/>
</dbReference>
<dbReference type="PANTHER" id="PTHR38443:SF2">
    <property type="entry name" value="NON-HEMOLYTIC ENTEROTOXIN LYTIC COMPONENT L1"/>
    <property type="match status" value="1"/>
</dbReference>
<evidence type="ECO:0000313" key="4">
    <source>
        <dbReference type="Proteomes" id="UP000092743"/>
    </source>
</evidence>
<evidence type="ECO:0000256" key="2">
    <source>
        <dbReference type="SAM" id="SignalP"/>
    </source>
</evidence>
<dbReference type="PANTHER" id="PTHR38443">
    <property type="match status" value="1"/>
</dbReference>
<keyword evidence="1" id="KW-0472">Membrane</keyword>
<dbReference type="GO" id="GO:0016020">
    <property type="term" value="C:membrane"/>
    <property type="evidence" value="ECO:0007669"/>
    <property type="project" value="InterPro"/>
</dbReference>
<evidence type="ECO:0000313" key="3">
    <source>
        <dbReference type="EMBL" id="ANS51829.1"/>
    </source>
</evidence>